<dbReference type="EMBL" id="CP054856">
    <property type="protein sequence ID" value="QVM83930.1"/>
    <property type="molecule type" value="Genomic_DNA"/>
</dbReference>
<evidence type="ECO:0000256" key="1">
    <source>
        <dbReference type="SAM" id="MobiDB-lite"/>
    </source>
</evidence>
<protein>
    <submittedName>
        <fullName evidence="2">Uncharacterized protein</fullName>
    </submittedName>
</protein>
<dbReference type="Proteomes" id="UP000677126">
    <property type="component" value="Chromosome"/>
</dbReference>
<sequence length="104" mass="11072">MNAAAMNTIATPTNPKSYNHPDRPTLVDADVGRVGSAVLALTRELWVLTDRVAVMEELLTQSGIDIAGQIETFQPSAAMQEKLDARGKHLVETIVAALAGTEGE</sequence>
<keyword evidence="3" id="KW-1185">Reference proteome</keyword>
<dbReference type="RefSeq" id="WP_144400892.1">
    <property type="nucleotide sequence ID" value="NZ_CP054856.1"/>
</dbReference>
<name>A0ABX8E6T3_9SPHN</name>
<accession>A0ABX8E6T3</accession>
<feature type="compositionally biased region" description="Polar residues" evidence="1">
    <location>
        <begin position="8"/>
        <end position="17"/>
    </location>
</feature>
<organism evidence="2 3">
    <name type="scientific">Novosphingobium decolorationis</name>
    <dbReference type="NCBI Taxonomy" id="2698673"/>
    <lineage>
        <taxon>Bacteria</taxon>
        <taxon>Pseudomonadati</taxon>
        <taxon>Pseudomonadota</taxon>
        <taxon>Alphaproteobacteria</taxon>
        <taxon>Sphingomonadales</taxon>
        <taxon>Sphingomonadaceae</taxon>
        <taxon>Novosphingobium</taxon>
    </lineage>
</organism>
<gene>
    <name evidence="2" type="ORF">HT578_09695</name>
</gene>
<proteinExistence type="predicted"/>
<reference evidence="2 3" key="1">
    <citation type="journal article" date="2021" name="Int. J. Syst. Evol. Microbiol.">
        <title>Novosphingobium decolorationis sp. nov., an aniline blue-decolourizing bacterium isolated from East Pacific sediment.</title>
        <authorList>
            <person name="Chen X."/>
            <person name="Dong B."/>
            <person name="Chen T."/>
            <person name="Ren N."/>
            <person name="Wang J."/>
            <person name="Xu Y."/>
            <person name="Yang J."/>
            <person name="Zhu S."/>
            <person name="Chen J."/>
        </authorList>
    </citation>
    <scope>NUCLEOTIDE SEQUENCE [LARGE SCALE GENOMIC DNA]</scope>
    <source>
        <strain evidence="2 3">502str22</strain>
    </source>
</reference>
<evidence type="ECO:0000313" key="2">
    <source>
        <dbReference type="EMBL" id="QVM83930.1"/>
    </source>
</evidence>
<feature type="region of interest" description="Disordered" evidence="1">
    <location>
        <begin position="1"/>
        <end position="23"/>
    </location>
</feature>
<evidence type="ECO:0000313" key="3">
    <source>
        <dbReference type="Proteomes" id="UP000677126"/>
    </source>
</evidence>